<evidence type="ECO:0000256" key="1">
    <source>
        <dbReference type="SAM" id="Coils"/>
    </source>
</evidence>
<dbReference type="InterPro" id="IPR011055">
    <property type="entry name" value="Dup_hybrid_motif"/>
</dbReference>
<evidence type="ECO:0000259" key="2">
    <source>
        <dbReference type="Pfam" id="PF01551"/>
    </source>
</evidence>
<dbReference type="SUPFAM" id="SSF51261">
    <property type="entry name" value="Duplicated hybrid motif"/>
    <property type="match status" value="1"/>
</dbReference>
<comment type="caution">
    <text evidence="3">The sequence shown here is derived from an EMBL/GenBank/DDBJ whole genome shotgun (WGS) entry which is preliminary data.</text>
</comment>
<accession>A0A831ST12</accession>
<dbReference type="GO" id="GO:0004222">
    <property type="term" value="F:metalloendopeptidase activity"/>
    <property type="evidence" value="ECO:0007669"/>
    <property type="project" value="TreeGrafter"/>
</dbReference>
<dbReference type="Gene3D" id="2.70.70.10">
    <property type="entry name" value="Glucose Permease (Domain IIA)"/>
    <property type="match status" value="1"/>
</dbReference>
<dbReference type="PANTHER" id="PTHR21666">
    <property type="entry name" value="PEPTIDASE-RELATED"/>
    <property type="match status" value="1"/>
</dbReference>
<sequence>MPLNGSANDEIDKILKERKKLEVNAGNLKKQLKAYQDKLKKASQQEKQSLDAVRNFNTQITLLKELIEKNNERLNVQDRQIKLLQSQLEDNRSRHERIADDFSKIAVNVYKNGRGRDMELLFASTSFNQAIVRSQYIGLFSGAVESTVKDLQRTARKLEENRENLEKSYRERESMLKEQEGQMISVSRKKKEKEVVLNTLKKDKQKFSREIQSNQKKLKQLQAKIEELIKAEQIAIEKERERQRLEAERRRLAGQAPLIDSLDKELGLLSVDFDKAQGLLSWPVQNGVITRKFGNIKDPDLNIVTTSNGVDISVPVGTPVKTVSGGIVSQITYMPTYGNIVLIRHANSYLTVYANLSRITVAKSDLVRSNEVIGTTGPLPEGGSMVHFELWKGKQKLNPELWLKK</sequence>
<keyword evidence="1" id="KW-0175">Coiled coil</keyword>
<feature type="domain" description="M23ase beta-sheet core" evidence="2">
    <location>
        <begin position="307"/>
        <end position="399"/>
    </location>
</feature>
<organism evidence="3">
    <name type="scientific">Prosthecochloris aestuarii</name>
    <dbReference type="NCBI Taxonomy" id="1102"/>
    <lineage>
        <taxon>Bacteria</taxon>
        <taxon>Pseudomonadati</taxon>
        <taxon>Chlorobiota</taxon>
        <taxon>Chlorobiia</taxon>
        <taxon>Chlorobiales</taxon>
        <taxon>Chlorobiaceae</taxon>
        <taxon>Prosthecochloris</taxon>
    </lineage>
</organism>
<dbReference type="Proteomes" id="UP000886335">
    <property type="component" value="Unassembled WGS sequence"/>
</dbReference>
<dbReference type="EMBL" id="DSBW01000079">
    <property type="protein sequence ID" value="HED30770.1"/>
    <property type="molecule type" value="Genomic_DNA"/>
</dbReference>
<dbReference type="AlphaFoldDB" id="A0A831ST12"/>
<dbReference type="InterPro" id="IPR016047">
    <property type="entry name" value="M23ase_b-sheet_dom"/>
</dbReference>
<dbReference type="Gene3D" id="6.10.250.3150">
    <property type="match status" value="1"/>
</dbReference>
<feature type="coiled-coil region" evidence="1">
    <location>
        <begin position="141"/>
        <end position="255"/>
    </location>
</feature>
<evidence type="ECO:0000313" key="3">
    <source>
        <dbReference type="EMBL" id="HED30770.1"/>
    </source>
</evidence>
<reference evidence="3" key="1">
    <citation type="journal article" date="2020" name="mSystems">
        <title>Genome- and Community-Level Interaction Insights into Carbon Utilization and Element Cycling Functions of Hydrothermarchaeota in Hydrothermal Sediment.</title>
        <authorList>
            <person name="Zhou Z."/>
            <person name="Liu Y."/>
            <person name="Xu W."/>
            <person name="Pan J."/>
            <person name="Luo Z.H."/>
            <person name="Li M."/>
        </authorList>
    </citation>
    <scope>NUCLEOTIDE SEQUENCE [LARGE SCALE GENOMIC DNA]</scope>
    <source>
        <strain evidence="3">SpSt-1181</strain>
    </source>
</reference>
<name>A0A831ST12_PROAE</name>
<dbReference type="PANTHER" id="PTHR21666:SF270">
    <property type="entry name" value="MUREIN HYDROLASE ACTIVATOR ENVC"/>
    <property type="match status" value="1"/>
</dbReference>
<dbReference type="InterPro" id="IPR050570">
    <property type="entry name" value="Cell_wall_metabolism_enzyme"/>
</dbReference>
<protein>
    <submittedName>
        <fullName evidence="3">Peptidase M23</fullName>
    </submittedName>
</protein>
<dbReference type="Pfam" id="PF01551">
    <property type="entry name" value="Peptidase_M23"/>
    <property type="match status" value="1"/>
</dbReference>
<proteinExistence type="predicted"/>
<gene>
    <name evidence="3" type="ORF">ENN50_03595</name>
</gene>
<feature type="coiled-coil region" evidence="1">
    <location>
        <begin position="4"/>
        <end position="87"/>
    </location>
</feature>
<dbReference type="CDD" id="cd12797">
    <property type="entry name" value="M23_peptidase"/>
    <property type="match status" value="1"/>
</dbReference>